<proteinExistence type="predicted"/>
<dbReference type="PANTHER" id="PTHR42912:SF93">
    <property type="entry name" value="N6-ADENOSINE-METHYLTRANSFERASE TMT1A"/>
    <property type="match status" value="1"/>
</dbReference>
<reference evidence="2 3" key="1">
    <citation type="journal article" date="2019" name="Int. J. Syst. Evol. Microbiol.">
        <title>The Global Catalogue of Microorganisms (GCM) 10K type strain sequencing project: providing services to taxonomists for standard genome sequencing and annotation.</title>
        <authorList>
            <consortium name="The Broad Institute Genomics Platform"/>
            <consortium name="The Broad Institute Genome Sequencing Center for Infectious Disease"/>
            <person name="Wu L."/>
            <person name="Ma J."/>
        </authorList>
    </citation>
    <scope>NUCLEOTIDE SEQUENCE [LARGE SCALE GENOMIC DNA]</scope>
    <source>
        <strain evidence="2 3">JCM 6238</strain>
    </source>
</reference>
<dbReference type="InterPro" id="IPR013216">
    <property type="entry name" value="Methyltransf_11"/>
</dbReference>
<accession>A0ABN3F6W7</accession>
<dbReference type="PANTHER" id="PTHR42912">
    <property type="entry name" value="METHYLTRANSFERASE"/>
    <property type="match status" value="1"/>
</dbReference>
<dbReference type="InterPro" id="IPR029063">
    <property type="entry name" value="SAM-dependent_MTases_sf"/>
</dbReference>
<feature type="domain" description="Methyltransferase type 11" evidence="1">
    <location>
        <begin position="65"/>
        <end position="159"/>
    </location>
</feature>
<dbReference type="EMBL" id="BAAASX010000001">
    <property type="protein sequence ID" value="GAA2319490.1"/>
    <property type="molecule type" value="Genomic_DNA"/>
</dbReference>
<organism evidence="2 3">
    <name type="scientific">Glycomyces rutgersensis</name>
    <dbReference type="NCBI Taxonomy" id="58115"/>
    <lineage>
        <taxon>Bacteria</taxon>
        <taxon>Bacillati</taxon>
        <taxon>Actinomycetota</taxon>
        <taxon>Actinomycetes</taxon>
        <taxon>Glycomycetales</taxon>
        <taxon>Glycomycetaceae</taxon>
        <taxon>Glycomyces</taxon>
    </lineage>
</organism>
<keyword evidence="2" id="KW-0489">Methyltransferase</keyword>
<dbReference type="Gene3D" id="3.40.50.150">
    <property type="entry name" value="Vaccinia Virus protein VP39"/>
    <property type="match status" value="1"/>
</dbReference>
<dbReference type="SUPFAM" id="SSF53335">
    <property type="entry name" value="S-adenosyl-L-methionine-dependent methyltransferases"/>
    <property type="match status" value="1"/>
</dbReference>
<dbReference type="InterPro" id="IPR050508">
    <property type="entry name" value="Methyltransf_Superfamily"/>
</dbReference>
<keyword evidence="3" id="KW-1185">Reference proteome</keyword>
<dbReference type="CDD" id="cd02440">
    <property type="entry name" value="AdoMet_MTases"/>
    <property type="match status" value="1"/>
</dbReference>
<evidence type="ECO:0000313" key="2">
    <source>
        <dbReference type="EMBL" id="GAA2319490.1"/>
    </source>
</evidence>
<sequence>MQVLGKRWRGAARSPDTVRMPRDTAYHGALGDAFAAHSATGAYNAYIDRPAMLALAGDVAGQRLLDVGCGPGHYAAALVERGAEVVGVDGSAELIAHAKERVGDRAELRVHDLELPLDFAEDASFDTVLSALVVHHIRDRAGLLDEIFRVLKPGGRFLISTTHPAADWKHFGGSYFSEEWVDLHLTGDLPSIHFQRNTVEGFIGDLLEAGFSLEKLVEPRPVPELETVDPEAFARLNDRPSFLAARLRRP</sequence>
<keyword evidence="2" id="KW-0808">Transferase</keyword>
<evidence type="ECO:0000259" key="1">
    <source>
        <dbReference type="Pfam" id="PF08241"/>
    </source>
</evidence>
<dbReference type="GO" id="GO:0008168">
    <property type="term" value="F:methyltransferase activity"/>
    <property type="evidence" value="ECO:0007669"/>
    <property type="project" value="UniProtKB-KW"/>
</dbReference>
<dbReference type="Proteomes" id="UP001501584">
    <property type="component" value="Unassembled WGS sequence"/>
</dbReference>
<protein>
    <submittedName>
        <fullName evidence="2">Class I SAM-dependent methyltransferase</fullName>
    </submittedName>
</protein>
<comment type="caution">
    <text evidence="2">The sequence shown here is derived from an EMBL/GenBank/DDBJ whole genome shotgun (WGS) entry which is preliminary data.</text>
</comment>
<evidence type="ECO:0000313" key="3">
    <source>
        <dbReference type="Proteomes" id="UP001501584"/>
    </source>
</evidence>
<dbReference type="Pfam" id="PF08241">
    <property type="entry name" value="Methyltransf_11"/>
    <property type="match status" value="1"/>
</dbReference>
<gene>
    <name evidence="2" type="ORF">GCM10010403_05800</name>
</gene>
<name>A0ABN3F6W7_9ACTN</name>
<dbReference type="GO" id="GO:0032259">
    <property type="term" value="P:methylation"/>
    <property type="evidence" value="ECO:0007669"/>
    <property type="project" value="UniProtKB-KW"/>
</dbReference>